<evidence type="ECO:0000313" key="3">
    <source>
        <dbReference type="Proteomes" id="UP000001056"/>
    </source>
</evidence>
<dbReference type="GeneID" id="4394707"/>
<name>Q2GUG5_CHAGB</name>
<proteinExistence type="predicted"/>
<protein>
    <submittedName>
        <fullName evidence="2">Uncharacterized protein</fullName>
    </submittedName>
</protein>
<evidence type="ECO:0000256" key="1">
    <source>
        <dbReference type="SAM" id="MobiDB-lite"/>
    </source>
</evidence>
<feature type="region of interest" description="Disordered" evidence="1">
    <location>
        <begin position="1"/>
        <end position="22"/>
    </location>
</feature>
<keyword evidence="3" id="KW-1185">Reference proteome</keyword>
<reference evidence="3" key="1">
    <citation type="journal article" date="2015" name="Genome Announc.">
        <title>Draft genome sequence of the cellulolytic fungus Chaetomium globosum.</title>
        <authorList>
            <person name="Cuomo C.A."/>
            <person name="Untereiner W.A."/>
            <person name="Ma L.-J."/>
            <person name="Grabherr M."/>
            <person name="Birren B.W."/>
        </authorList>
    </citation>
    <scope>NUCLEOTIDE SEQUENCE [LARGE SCALE GENOMIC DNA]</scope>
    <source>
        <strain evidence="3">ATCC 6205 / CBS 148.51 / DSM 1962 / NBRC 6347 / NRRL 1970</strain>
    </source>
</reference>
<accession>Q2GUG5</accession>
<sequence length="132" mass="14663">MAEETGGSSSSNTMIPHDPRQNGERLARRVTLLLTLPPLPADGRAGAQSQDLIDAIQSGVAVGRRERFQNAGVAERMDRLKGPMAVVAVGDVWEDWFRDRALLARQWDAPAHRFKFGGETMSQSYKLDWDEV</sequence>
<organism evidence="2 3">
    <name type="scientific">Chaetomium globosum (strain ATCC 6205 / CBS 148.51 / DSM 1962 / NBRC 6347 / NRRL 1970)</name>
    <name type="common">Soil fungus</name>
    <dbReference type="NCBI Taxonomy" id="306901"/>
    <lineage>
        <taxon>Eukaryota</taxon>
        <taxon>Fungi</taxon>
        <taxon>Dikarya</taxon>
        <taxon>Ascomycota</taxon>
        <taxon>Pezizomycotina</taxon>
        <taxon>Sordariomycetes</taxon>
        <taxon>Sordariomycetidae</taxon>
        <taxon>Sordariales</taxon>
        <taxon>Chaetomiaceae</taxon>
        <taxon>Chaetomium</taxon>
    </lineage>
</organism>
<dbReference type="VEuPathDB" id="FungiDB:CHGG_08389"/>
<gene>
    <name evidence="2" type="ORF">CHGG_08389</name>
</gene>
<dbReference type="AlphaFoldDB" id="Q2GUG5"/>
<dbReference type="Proteomes" id="UP000001056">
    <property type="component" value="Unassembled WGS sequence"/>
</dbReference>
<evidence type="ECO:0000313" key="2">
    <source>
        <dbReference type="EMBL" id="EAQ84375.1"/>
    </source>
</evidence>
<dbReference type="RefSeq" id="XP_001226316.1">
    <property type="nucleotide sequence ID" value="XM_001226315.1"/>
</dbReference>
<dbReference type="EMBL" id="CH408034">
    <property type="protein sequence ID" value="EAQ84375.1"/>
    <property type="molecule type" value="Genomic_DNA"/>
</dbReference>
<dbReference type="HOGENOM" id="CLU_1916834_0_0_1"/>
<feature type="compositionally biased region" description="Polar residues" evidence="1">
    <location>
        <begin position="1"/>
        <end position="14"/>
    </location>
</feature>
<dbReference type="InParanoid" id="Q2GUG5"/>